<feature type="compositionally biased region" description="Low complexity" evidence="2">
    <location>
        <begin position="547"/>
        <end position="557"/>
    </location>
</feature>
<evidence type="ECO:0000256" key="2">
    <source>
        <dbReference type="SAM" id="MobiDB-lite"/>
    </source>
</evidence>
<feature type="region of interest" description="Disordered" evidence="2">
    <location>
        <begin position="266"/>
        <end position="291"/>
    </location>
</feature>
<feature type="domain" description="Autophagy-related protein 13 N-terminal" evidence="3">
    <location>
        <begin position="25"/>
        <end position="203"/>
    </location>
</feature>
<feature type="region of interest" description="Disordered" evidence="2">
    <location>
        <begin position="525"/>
        <end position="602"/>
    </location>
</feature>
<dbReference type="InterPro" id="IPR040182">
    <property type="entry name" value="ATG13"/>
</dbReference>
<keyword evidence="5" id="KW-1185">Reference proteome</keyword>
<feature type="region of interest" description="Disordered" evidence="2">
    <location>
        <begin position="37"/>
        <end position="56"/>
    </location>
</feature>
<dbReference type="Pfam" id="PF10033">
    <property type="entry name" value="ATG13"/>
    <property type="match status" value="1"/>
</dbReference>
<feature type="compositionally biased region" description="Low complexity" evidence="2">
    <location>
        <begin position="527"/>
        <end position="537"/>
    </location>
</feature>
<dbReference type="PANTHER" id="PTHR13430:SF4">
    <property type="entry name" value="AUTOPHAGY-RELATED PROTEIN 13"/>
    <property type="match status" value="1"/>
</dbReference>
<dbReference type="AlphaFoldDB" id="A0A830HT42"/>
<accession>A0A830HT42</accession>
<dbReference type="GO" id="GO:0034727">
    <property type="term" value="P:piecemeal microautophagy of the nucleus"/>
    <property type="evidence" value="ECO:0007669"/>
    <property type="project" value="TreeGrafter"/>
</dbReference>
<dbReference type="GO" id="GO:0000407">
    <property type="term" value="C:phagophore assembly site"/>
    <property type="evidence" value="ECO:0007669"/>
    <property type="project" value="TreeGrafter"/>
</dbReference>
<evidence type="ECO:0000313" key="4">
    <source>
        <dbReference type="EMBL" id="GHP10292.1"/>
    </source>
</evidence>
<name>A0A830HT42_9CHLO</name>
<feature type="region of interest" description="Disordered" evidence="2">
    <location>
        <begin position="370"/>
        <end position="416"/>
    </location>
</feature>
<feature type="compositionally biased region" description="Basic and acidic residues" evidence="2">
    <location>
        <begin position="567"/>
        <end position="591"/>
    </location>
</feature>
<dbReference type="InterPro" id="IPR036570">
    <property type="entry name" value="HORMA_dom_sf"/>
</dbReference>
<proteinExistence type="predicted"/>
<dbReference type="Proteomes" id="UP000660262">
    <property type="component" value="Unassembled WGS sequence"/>
</dbReference>
<comment type="caution">
    <text evidence="4">The sequence shown here is derived from an EMBL/GenBank/DDBJ whole genome shotgun (WGS) entry which is preliminary data.</text>
</comment>
<feature type="region of interest" description="Disordered" evidence="2">
    <location>
        <begin position="443"/>
        <end position="463"/>
    </location>
</feature>
<dbReference type="GO" id="GO:0005829">
    <property type="term" value="C:cytosol"/>
    <property type="evidence" value="ECO:0007669"/>
    <property type="project" value="TreeGrafter"/>
</dbReference>
<evidence type="ECO:0000313" key="5">
    <source>
        <dbReference type="Proteomes" id="UP000660262"/>
    </source>
</evidence>
<dbReference type="EMBL" id="BNJQ01000028">
    <property type="protein sequence ID" value="GHP10292.1"/>
    <property type="molecule type" value="Genomic_DNA"/>
</dbReference>
<organism evidence="4 5">
    <name type="scientific">Pycnococcus provasolii</name>
    <dbReference type="NCBI Taxonomy" id="41880"/>
    <lineage>
        <taxon>Eukaryota</taxon>
        <taxon>Viridiplantae</taxon>
        <taxon>Chlorophyta</taxon>
        <taxon>Pseudoscourfieldiophyceae</taxon>
        <taxon>Pseudoscourfieldiales</taxon>
        <taxon>Pycnococcaceae</taxon>
        <taxon>Pycnococcus</taxon>
    </lineage>
</organism>
<evidence type="ECO:0000256" key="1">
    <source>
        <dbReference type="ARBA" id="ARBA00023006"/>
    </source>
</evidence>
<sequence>MATDTSTSSSGTCRLSAIILESINKAIMIVAHARTPVAVPPPSPSSSSSSSSSYLPGRSPSCNRWFHTNLDEASIATPVIQALITSLRNKVQYNNNLSSSSSSSSSNFNGFISVNLQVVLLPDDDSAEQEDVLLEEWRLHVTPRSSNATSADNNNNNNTAPVLETPTVYKRLVVVMRSLYTLVHALPAAAIAKHLPARIQIKTAQTPTADIDENAEFNHFHFAAIKSAVATVKFQAVYRTENALEHILRQVGNNGDVRADWVAPATTATTPTPLPPPTKMKTPMSSPVPVPQRAANAVPLNTQSGFHLQAASVAVTTATTTGNAAGPVGARAASAPNAHNNMPRVPSGVLSDLLARKALTAGEENAVAVAAAAASPPPAKPATEQSPSASPSTTTAATPTPAPRPTSAASLPFAMTPPSFPSTPGLHGVGSVVGVPGGSLVRRSSWSPRETPSSGGSGSVFGATLAEGPSASVTLNSPNPFPSGLSASGLGDAVAAAARLESDVVAAAAAWDDDDALPFALDEEARAPPSASRIASGGNDGNGGGAATTTPSRAWSWGWGGGARAAGRSEEDGRGGHQQDQDQQRDRRSDSDADAAPADADLGGLLQLLKSAPSLRSGSTTEERSLADALDELNILKGF</sequence>
<dbReference type="Gene3D" id="3.30.900.10">
    <property type="entry name" value="HORMA domain"/>
    <property type="match status" value="1"/>
</dbReference>
<evidence type="ECO:0000259" key="3">
    <source>
        <dbReference type="Pfam" id="PF10033"/>
    </source>
</evidence>
<reference evidence="4" key="1">
    <citation type="submission" date="2020-10" db="EMBL/GenBank/DDBJ databases">
        <title>Unveiling of a novel bifunctional photoreceptor, Dualchrome1, isolated from a cosmopolitan green alga.</title>
        <authorList>
            <person name="Suzuki S."/>
            <person name="Kawachi M."/>
        </authorList>
    </citation>
    <scope>NUCLEOTIDE SEQUENCE</scope>
    <source>
        <strain evidence="4">NIES 2893</strain>
    </source>
</reference>
<dbReference type="GO" id="GO:1990316">
    <property type="term" value="C:Atg1/ULK1 kinase complex"/>
    <property type="evidence" value="ECO:0007669"/>
    <property type="project" value="InterPro"/>
</dbReference>
<keyword evidence="1" id="KW-0072">Autophagy</keyword>
<dbReference type="GO" id="GO:0034497">
    <property type="term" value="P:protein localization to phagophore assembly site"/>
    <property type="evidence" value="ECO:0007669"/>
    <property type="project" value="TreeGrafter"/>
</dbReference>
<dbReference type="InterPro" id="IPR018731">
    <property type="entry name" value="Atg13_N"/>
</dbReference>
<feature type="compositionally biased region" description="Low complexity" evidence="2">
    <location>
        <begin position="386"/>
        <end position="410"/>
    </location>
</feature>
<dbReference type="PANTHER" id="PTHR13430">
    <property type="match status" value="1"/>
</dbReference>
<dbReference type="GO" id="GO:0000423">
    <property type="term" value="P:mitophagy"/>
    <property type="evidence" value="ECO:0007669"/>
    <property type="project" value="TreeGrafter"/>
</dbReference>
<dbReference type="OrthoDB" id="70161at2759"/>
<gene>
    <name evidence="4" type="ORF">PPROV_000902300</name>
</gene>
<protein>
    <recommendedName>
        <fullName evidence="3">Autophagy-related protein 13 N-terminal domain-containing protein</fullName>
    </recommendedName>
</protein>
<feature type="compositionally biased region" description="Low complexity" evidence="2">
    <location>
        <begin position="45"/>
        <end position="56"/>
    </location>
</feature>